<gene>
    <name evidence="2" type="ORF">TeGR_g4895</name>
</gene>
<dbReference type="EMBL" id="BRYB01006410">
    <property type="protein sequence ID" value="GMI56889.1"/>
    <property type="molecule type" value="Genomic_DNA"/>
</dbReference>
<sequence>MVVRAKTTGVIRFKPINGDTQCEVTLVQHGDAGGFVPERIMVAKIPQALSGVEEMREIFQRDDAIDGAKRSELAAIIKYLSKARKHFDQSRAIDAASNLRLVTMIQNHDELFTEKEEAMIKSCMSFFCLFGAVKAKTLKMNSAMTKAKKCFKSGDSHALGWATTTVRASAEQVLAFVWDTEARAKARPDDLEKAVDERPSKHNMLVYNRKKTPKVVEDRDFLGRAVWKKTERGFVVVTRPEESQRRKRGAVPNTVRATYPSAMKITRIGENETKLEGLKEVGEKHEWFKVLLAKVVANKLRPAGDSKAKLCNMSAKEANVIGGALALCIAANLTAPAAVDEWMLRYPAMGELEREYVWFRPMMDTVAQRLLESVSWGLKMRLCTGAGLSTMDLLSDMYMIYTYATTGQQGTALSLAVMVGLCIGVQLLIV</sequence>
<keyword evidence="3" id="KW-1185">Reference proteome</keyword>
<organism evidence="2 3">
    <name type="scientific">Tetraparma gracilis</name>
    <dbReference type="NCBI Taxonomy" id="2962635"/>
    <lineage>
        <taxon>Eukaryota</taxon>
        <taxon>Sar</taxon>
        <taxon>Stramenopiles</taxon>
        <taxon>Ochrophyta</taxon>
        <taxon>Bolidophyceae</taxon>
        <taxon>Parmales</taxon>
        <taxon>Triparmaceae</taxon>
        <taxon>Tetraparma</taxon>
    </lineage>
</organism>
<dbReference type="Gene3D" id="3.30.530.20">
    <property type="match status" value="1"/>
</dbReference>
<proteinExistence type="predicted"/>
<reference evidence="2 3" key="1">
    <citation type="journal article" date="2023" name="Commun. Biol.">
        <title>Genome analysis of Parmales, the sister group of diatoms, reveals the evolutionary specialization of diatoms from phago-mixotrophs to photoautotrophs.</title>
        <authorList>
            <person name="Ban H."/>
            <person name="Sato S."/>
            <person name="Yoshikawa S."/>
            <person name="Yamada K."/>
            <person name="Nakamura Y."/>
            <person name="Ichinomiya M."/>
            <person name="Sato N."/>
            <person name="Blanc-Mathieu R."/>
            <person name="Endo H."/>
            <person name="Kuwata A."/>
            <person name="Ogata H."/>
        </authorList>
    </citation>
    <scope>NUCLEOTIDE SEQUENCE [LARGE SCALE GENOMIC DNA]</scope>
</reference>
<keyword evidence="1" id="KW-1133">Transmembrane helix</keyword>
<dbReference type="Proteomes" id="UP001165060">
    <property type="component" value="Unassembled WGS sequence"/>
</dbReference>
<keyword evidence="1" id="KW-0472">Membrane</keyword>
<evidence type="ECO:0000256" key="1">
    <source>
        <dbReference type="SAM" id="Phobius"/>
    </source>
</evidence>
<keyword evidence="1" id="KW-0812">Transmembrane</keyword>
<name>A0ABQ6NC58_9STRA</name>
<accession>A0ABQ6NC58</accession>
<feature type="non-terminal residue" evidence="2">
    <location>
        <position position="430"/>
    </location>
</feature>
<dbReference type="InterPro" id="IPR023393">
    <property type="entry name" value="START-like_dom_sf"/>
</dbReference>
<evidence type="ECO:0000313" key="2">
    <source>
        <dbReference type="EMBL" id="GMI56889.1"/>
    </source>
</evidence>
<evidence type="ECO:0000313" key="3">
    <source>
        <dbReference type="Proteomes" id="UP001165060"/>
    </source>
</evidence>
<comment type="caution">
    <text evidence="2">The sequence shown here is derived from an EMBL/GenBank/DDBJ whole genome shotgun (WGS) entry which is preliminary data.</text>
</comment>
<feature type="transmembrane region" description="Helical" evidence="1">
    <location>
        <begin position="410"/>
        <end position="429"/>
    </location>
</feature>
<protein>
    <submittedName>
        <fullName evidence="2">Uncharacterized protein</fullName>
    </submittedName>
</protein>
<dbReference type="SUPFAM" id="SSF55961">
    <property type="entry name" value="Bet v1-like"/>
    <property type="match status" value="1"/>
</dbReference>